<dbReference type="CDD" id="cd06173">
    <property type="entry name" value="MFS_MefA_like"/>
    <property type="match status" value="1"/>
</dbReference>
<feature type="transmembrane region" description="Helical" evidence="6">
    <location>
        <begin position="41"/>
        <end position="61"/>
    </location>
</feature>
<sequence>MEIKEKRNIALSVAGMSVSRLGSLIYTFAIGLYVLKLTGSGQSFGLTLMLGILPRVLLGPFAGNFADRMNKKILIVGSDLFSGILMIVLYMYTLKGDLTLPLIYGTTLLLSISSVLLDNSFGAAQRDIVRIESLTRLGSIRQSLESIINLASPMIGGVIYAIFPIGAFLLINGISFLLSSVSEYFIDFNFNKANKEASVKQSFFRDMRSGFDYTRKDNLLIGIGLSALMLNFFLSSLGIIIPLAIVEQMGIEEQLYGLSSSVISLGALFGAVIIGKRNSKLTRNLLIKALTVEGLCFTLAGVAMHGFFGNSYFALGLITLFGFVMVASITFVNVPVGVFFQTRVDPEYLGRVSSIIGSVCLGIMPIAYLLFGFLSEHYSPFAILTVSGSLNIVIVIIMALSPVFKELDTHIELMEAVEEPA</sequence>
<feature type="transmembrane region" description="Helical" evidence="6">
    <location>
        <begin position="169"/>
        <end position="186"/>
    </location>
</feature>
<organism evidence="7 8">
    <name type="scientific">Spirochaeta isovalerica</name>
    <dbReference type="NCBI Taxonomy" id="150"/>
    <lineage>
        <taxon>Bacteria</taxon>
        <taxon>Pseudomonadati</taxon>
        <taxon>Spirochaetota</taxon>
        <taxon>Spirochaetia</taxon>
        <taxon>Spirochaetales</taxon>
        <taxon>Spirochaetaceae</taxon>
        <taxon>Spirochaeta</taxon>
    </lineage>
</organism>
<accession>A0A841RBJ8</accession>
<feature type="transmembrane region" description="Helical" evidence="6">
    <location>
        <begin position="286"/>
        <end position="308"/>
    </location>
</feature>
<dbReference type="PANTHER" id="PTHR23513">
    <property type="entry name" value="INTEGRAL MEMBRANE EFFLUX PROTEIN-RELATED"/>
    <property type="match status" value="1"/>
</dbReference>
<comment type="caution">
    <text evidence="7">The sequence shown here is derived from an EMBL/GenBank/DDBJ whole genome shotgun (WGS) entry which is preliminary data.</text>
</comment>
<dbReference type="EMBL" id="JACHGJ010000006">
    <property type="protein sequence ID" value="MBB6481345.1"/>
    <property type="molecule type" value="Genomic_DNA"/>
</dbReference>
<feature type="transmembrane region" description="Helical" evidence="6">
    <location>
        <begin position="73"/>
        <end position="92"/>
    </location>
</feature>
<dbReference type="InterPro" id="IPR011701">
    <property type="entry name" value="MFS"/>
</dbReference>
<evidence type="ECO:0000313" key="8">
    <source>
        <dbReference type="Proteomes" id="UP000587760"/>
    </source>
</evidence>
<keyword evidence="2" id="KW-1003">Cell membrane</keyword>
<dbReference type="Pfam" id="PF07690">
    <property type="entry name" value="MFS_1"/>
    <property type="match status" value="1"/>
</dbReference>
<keyword evidence="5 6" id="KW-0472">Membrane</keyword>
<dbReference type="RefSeq" id="WP_184747597.1">
    <property type="nucleotide sequence ID" value="NZ_JACHGJ010000006.1"/>
</dbReference>
<gene>
    <name evidence="7" type="ORF">HNR50_003025</name>
</gene>
<dbReference type="GO" id="GO:0005886">
    <property type="term" value="C:plasma membrane"/>
    <property type="evidence" value="ECO:0007669"/>
    <property type="project" value="UniProtKB-SubCell"/>
</dbReference>
<evidence type="ECO:0000256" key="5">
    <source>
        <dbReference type="ARBA" id="ARBA00023136"/>
    </source>
</evidence>
<name>A0A841RBJ8_9SPIO</name>
<evidence type="ECO:0000313" key="7">
    <source>
        <dbReference type="EMBL" id="MBB6481345.1"/>
    </source>
</evidence>
<feature type="transmembrane region" description="Helical" evidence="6">
    <location>
        <begin position="9"/>
        <end position="35"/>
    </location>
</feature>
<reference evidence="7 8" key="1">
    <citation type="submission" date="2020-08" db="EMBL/GenBank/DDBJ databases">
        <title>Genomic Encyclopedia of Type Strains, Phase IV (KMG-IV): sequencing the most valuable type-strain genomes for metagenomic binning, comparative biology and taxonomic classification.</title>
        <authorList>
            <person name="Goeker M."/>
        </authorList>
    </citation>
    <scope>NUCLEOTIDE SEQUENCE [LARGE SCALE GENOMIC DNA]</scope>
    <source>
        <strain evidence="7 8">DSM 2461</strain>
    </source>
</reference>
<feature type="transmembrane region" description="Helical" evidence="6">
    <location>
        <begin position="314"/>
        <end position="340"/>
    </location>
</feature>
<feature type="transmembrane region" description="Helical" evidence="6">
    <location>
        <begin position="381"/>
        <end position="404"/>
    </location>
</feature>
<feature type="transmembrane region" description="Helical" evidence="6">
    <location>
        <begin position="255"/>
        <end position="274"/>
    </location>
</feature>
<evidence type="ECO:0000256" key="1">
    <source>
        <dbReference type="ARBA" id="ARBA00004651"/>
    </source>
</evidence>
<keyword evidence="8" id="KW-1185">Reference proteome</keyword>
<dbReference type="Gene3D" id="1.20.1250.20">
    <property type="entry name" value="MFS general substrate transporter like domains"/>
    <property type="match status" value="1"/>
</dbReference>
<comment type="subcellular location">
    <subcellularLocation>
        <location evidence="1">Cell membrane</location>
        <topology evidence="1">Multi-pass membrane protein</topology>
    </subcellularLocation>
</comment>
<dbReference type="AlphaFoldDB" id="A0A841RBJ8"/>
<dbReference type="Proteomes" id="UP000587760">
    <property type="component" value="Unassembled WGS sequence"/>
</dbReference>
<feature type="transmembrane region" description="Helical" evidence="6">
    <location>
        <begin position="352"/>
        <end position="375"/>
    </location>
</feature>
<evidence type="ECO:0000256" key="3">
    <source>
        <dbReference type="ARBA" id="ARBA00022692"/>
    </source>
</evidence>
<dbReference type="InterPro" id="IPR036259">
    <property type="entry name" value="MFS_trans_sf"/>
</dbReference>
<keyword evidence="3 6" id="KW-0812">Transmembrane</keyword>
<protein>
    <submittedName>
        <fullName evidence="7">MFS family permease</fullName>
    </submittedName>
</protein>
<feature type="transmembrane region" description="Helical" evidence="6">
    <location>
        <begin position="219"/>
        <end position="243"/>
    </location>
</feature>
<evidence type="ECO:0000256" key="2">
    <source>
        <dbReference type="ARBA" id="ARBA00022475"/>
    </source>
</evidence>
<evidence type="ECO:0000256" key="6">
    <source>
        <dbReference type="SAM" id="Phobius"/>
    </source>
</evidence>
<dbReference type="PANTHER" id="PTHR23513:SF6">
    <property type="entry name" value="MAJOR FACILITATOR SUPERFAMILY ASSOCIATED DOMAIN-CONTAINING PROTEIN"/>
    <property type="match status" value="1"/>
</dbReference>
<evidence type="ECO:0000256" key="4">
    <source>
        <dbReference type="ARBA" id="ARBA00022989"/>
    </source>
</evidence>
<dbReference type="GO" id="GO:0022857">
    <property type="term" value="F:transmembrane transporter activity"/>
    <property type="evidence" value="ECO:0007669"/>
    <property type="project" value="InterPro"/>
</dbReference>
<dbReference type="SUPFAM" id="SSF103473">
    <property type="entry name" value="MFS general substrate transporter"/>
    <property type="match status" value="1"/>
</dbReference>
<proteinExistence type="predicted"/>
<keyword evidence="4 6" id="KW-1133">Transmembrane helix</keyword>